<dbReference type="OrthoDB" id="106321at2759"/>
<evidence type="ECO:0000256" key="2">
    <source>
        <dbReference type="ARBA" id="ARBA00010400"/>
    </source>
</evidence>
<sequence length="135" mass="15103">MRLHHVVLVVVAALVAGSNASPDSEGISKIDPVVDSHILTGEQNGDDTKRFLRAEQEMISSDEQEERRLGNAQDALAALRKATKWKAQFAAWKLVNKTPAKYAEELGGFMGIGHRKWEKFMAYQKYYGKGPLKYP</sequence>
<dbReference type="AlphaFoldDB" id="A0A6A3JK21"/>
<comment type="caution">
    <text evidence="6">The sequence shown here is derived from an EMBL/GenBank/DDBJ whole genome shotgun (WGS) entry which is preliminary data.</text>
</comment>
<name>A0A6A3JK21_9STRA</name>
<keyword evidence="3 5" id="KW-0964">Secreted</keyword>
<protein>
    <recommendedName>
        <fullName evidence="5">RxLR effector protein</fullName>
    </recommendedName>
</protein>
<comment type="domain">
    <text evidence="5">The RxLR-dEER motif acts to carry the protein into the host cell cytoplasm through binding to cell surface phosphatidylinositol-3-phosphate.</text>
</comment>
<evidence type="ECO:0000313" key="7">
    <source>
        <dbReference type="EMBL" id="KAE8995413.1"/>
    </source>
</evidence>
<dbReference type="GO" id="GO:0005576">
    <property type="term" value="C:extracellular region"/>
    <property type="evidence" value="ECO:0007669"/>
    <property type="project" value="UniProtKB-SubCell"/>
</dbReference>
<evidence type="ECO:0000313" key="9">
    <source>
        <dbReference type="Proteomes" id="UP000435112"/>
    </source>
</evidence>
<comment type="subcellular location">
    <subcellularLocation>
        <location evidence="1 5">Secreted</location>
    </subcellularLocation>
</comment>
<accession>A0A6A3JK21</accession>
<dbReference type="EMBL" id="QXFU01001800">
    <property type="protein sequence ID" value="KAE8995280.1"/>
    <property type="molecule type" value="Genomic_DNA"/>
</dbReference>
<organism evidence="6 9">
    <name type="scientific">Phytophthora rubi</name>
    <dbReference type="NCBI Taxonomy" id="129364"/>
    <lineage>
        <taxon>Eukaryota</taxon>
        <taxon>Sar</taxon>
        <taxon>Stramenopiles</taxon>
        <taxon>Oomycota</taxon>
        <taxon>Peronosporomycetes</taxon>
        <taxon>Peronosporales</taxon>
        <taxon>Peronosporaceae</taxon>
        <taxon>Phytophthora</taxon>
    </lineage>
</organism>
<feature type="signal peptide" evidence="5">
    <location>
        <begin position="1"/>
        <end position="20"/>
    </location>
</feature>
<gene>
    <name evidence="7" type="ORF">PR001_g20130</name>
    <name evidence="6" type="ORF">PR002_g19661</name>
</gene>
<comment type="function">
    <text evidence="5">Effector that suppresses plant defense responses during pathogen infection.</text>
</comment>
<keyword evidence="4 5" id="KW-0732">Signal</keyword>
<proteinExistence type="inferred from homology"/>
<dbReference type="Proteomes" id="UP000435112">
    <property type="component" value="Unassembled WGS sequence"/>
</dbReference>
<evidence type="ECO:0000256" key="5">
    <source>
        <dbReference type="RuleBase" id="RU367124"/>
    </source>
</evidence>
<feature type="chain" id="PRO_5033920603" description="RxLR effector protein" evidence="5">
    <location>
        <begin position="21"/>
        <end position="135"/>
    </location>
</feature>
<evidence type="ECO:0000256" key="1">
    <source>
        <dbReference type="ARBA" id="ARBA00004613"/>
    </source>
</evidence>
<dbReference type="Pfam" id="PF16810">
    <property type="entry name" value="RXLR"/>
    <property type="match status" value="1"/>
</dbReference>
<evidence type="ECO:0000313" key="6">
    <source>
        <dbReference type="EMBL" id="KAE8995280.1"/>
    </source>
</evidence>
<dbReference type="InterPro" id="IPR031825">
    <property type="entry name" value="RXLR"/>
</dbReference>
<evidence type="ECO:0000256" key="4">
    <source>
        <dbReference type="ARBA" id="ARBA00022729"/>
    </source>
</evidence>
<reference evidence="8 9" key="1">
    <citation type="submission" date="2018-09" db="EMBL/GenBank/DDBJ databases">
        <title>Genomic investigation of the strawberry pathogen Phytophthora fragariae indicates pathogenicity is determined by transcriptional variation in three key races.</title>
        <authorList>
            <person name="Adams T.M."/>
            <person name="Armitage A.D."/>
            <person name="Sobczyk M.K."/>
            <person name="Bates H.J."/>
            <person name="Dunwell J.M."/>
            <person name="Nellist C.F."/>
            <person name="Harrison R.J."/>
        </authorList>
    </citation>
    <scope>NUCLEOTIDE SEQUENCE [LARGE SCALE GENOMIC DNA]</scope>
    <source>
        <strain evidence="7 8">SCRP249</strain>
        <strain evidence="6 9">SCRP324</strain>
    </source>
</reference>
<evidence type="ECO:0000256" key="3">
    <source>
        <dbReference type="ARBA" id="ARBA00022525"/>
    </source>
</evidence>
<dbReference type="EMBL" id="QXFV01001948">
    <property type="protein sequence ID" value="KAE8995413.1"/>
    <property type="molecule type" value="Genomic_DNA"/>
</dbReference>
<comment type="similarity">
    <text evidence="2 5">Belongs to the RxLR effector family.</text>
</comment>
<evidence type="ECO:0000313" key="8">
    <source>
        <dbReference type="Proteomes" id="UP000429607"/>
    </source>
</evidence>
<dbReference type="Proteomes" id="UP000429607">
    <property type="component" value="Unassembled WGS sequence"/>
</dbReference>